<organism evidence="2">
    <name type="scientific">Arthrobacter saudimassiliensis</name>
    <dbReference type="NCBI Taxonomy" id="1461584"/>
    <lineage>
        <taxon>Bacteria</taxon>
        <taxon>Bacillati</taxon>
        <taxon>Actinomycetota</taxon>
        <taxon>Actinomycetes</taxon>
        <taxon>Micrococcales</taxon>
        <taxon>Micrococcaceae</taxon>
        <taxon>Arthrobacter</taxon>
    </lineage>
</organism>
<accession>A0A078MQ86</accession>
<dbReference type="AlphaFoldDB" id="A0A078MQ86"/>
<dbReference type="PANTHER" id="PTHR36183">
    <property type="entry name" value="BETA-GLUCURONIDASE"/>
    <property type="match status" value="1"/>
</dbReference>
<dbReference type="EMBL" id="LN483070">
    <property type="protein sequence ID" value="CEA08430.1"/>
    <property type="molecule type" value="Genomic_DNA"/>
</dbReference>
<dbReference type="InterPro" id="IPR017853">
    <property type="entry name" value="GH"/>
</dbReference>
<dbReference type="InterPro" id="IPR005199">
    <property type="entry name" value="Glyco_hydro_79"/>
</dbReference>
<gene>
    <name evidence="2" type="ORF">BN1051_01778</name>
</gene>
<dbReference type="GO" id="GO:0016798">
    <property type="term" value="F:hydrolase activity, acting on glycosyl bonds"/>
    <property type="evidence" value="ECO:0007669"/>
    <property type="project" value="InterPro"/>
</dbReference>
<feature type="region of interest" description="Disordered" evidence="1">
    <location>
        <begin position="1"/>
        <end position="33"/>
    </location>
</feature>
<dbReference type="SUPFAM" id="SSF51445">
    <property type="entry name" value="(Trans)glycosidases"/>
    <property type="match status" value="1"/>
</dbReference>
<dbReference type="Gene3D" id="3.20.20.80">
    <property type="entry name" value="Glycosidases"/>
    <property type="match status" value="1"/>
</dbReference>
<protein>
    <submittedName>
        <fullName evidence="2">Uncharacterized protein</fullName>
    </submittedName>
</protein>
<feature type="compositionally biased region" description="Basic and acidic residues" evidence="1">
    <location>
        <begin position="11"/>
        <end position="21"/>
    </location>
</feature>
<proteinExistence type="predicted"/>
<dbReference type="GO" id="GO:0016020">
    <property type="term" value="C:membrane"/>
    <property type="evidence" value="ECO:0007669"/>
    <property type="project" value="InterPro"/>
</dbReference>
<evidence type="ECO:0000256" key="1">
    <source>
        <dbReference type="SAM" id="MobiDB-lite"/>
    </source>
</evidence>
<dbReference type="Pfam" id="PF03662">
    <property type="entry name" value="Glyco_hydro_79n"/>
    <property type="match status" value="1"/>
</dbReference>
<name>A0A078MQ86_9MICC</name>
<dbReference type="InterPro" id="IPR013780">
    <property type="entry name" value="Glyco_hydro_b"/>
</dbReference>
<dbReference type="PANTHER" id="PTHR36183:SF2">
    <property type="entry name" value="BETA-GLUCURONIDASE C-TERMINAL DOMAIN-CONTAINING PROTEIN"/>
    <property type="match status" value="1"/>
</dbReference>
<dbReference type="Gene3D" id="2.60.40.1180">
    <property type="entry name" value="Golgi alpha-mannosidase II"/>
    <property type="match status" value="1"/>
</dbReference>
<evidence type="ECO:0000313" key="2">
    <source>
        <dbReference type="EMBL" id="CEA08430.1"/>
    </source>
</evidence>
<sequence>MPVEPPLPEDASARNPDDGSRRSRGNSGGSARRKWLIGGAGTAAVALAAGAVIFPLVTDDDEPSVAAPTGTPVAYETEAALPPAPEFTYYEQIGPPAGSPLEPVEPWSVTVAGQTTGTALPENLIGLSLEATDLADPALAGDNPEMVHALQGLGRPLLRFGGNAVDRRFFWTSAGEPIPGNLKGDKAHPVRAVTPQDLARVATLLEAVDGRIALTVDLGNYDPARAADMARHARDAFGERLVGITVGNEPNGYAKTGLRGADYGVDQYLDELKTYAQAIYEVAPEVPIIGPGTYAESWWGPFASVDLPQEKILSLHHYPLSACDGSGDPQGEPIMANLIDPLIHDRAQDYRAQALAPGRENGLATWITETGQSACPGSNETTKTHASALWAADYALSGAELGVEAMSFHSSLITCQGGPPMSAICTGGAYLQPNGQVDQRANYYGLSMVAEIPAGEFLATDAAGGGLAYAYSVRHADGSISVALINQNNPETAAQTEVTLKLPGRALTGTMTQMTGAAFASEDTTTIDGGRTESVPAAERLTVPGFAYGETTQTFPLSAGTVTVLHFTLQ</sequence>
<dbReference type="InterPro" id="IPR052974">
    <property type="entry name" value="GH79_Enzymes"/>
</dbReference>
<reference evidence="2" key="1">
    <citation type="submission" date="2014-07" db="EMBL/GenBank/DDBJ databases">
        <authorList>
            <person name="Urmite Genomes Urmite Genomes"/>
        </authorList>
    </citation>
    <scope>NUCLEOTIDE SEQUENCE</scope>
    <source>
        <strain evidence="2">11W110_air</strain>
    </source>
</reference>
<dbReference type="PATRIC" id="fig|1461584.3.peg.1759"/>